<gene>
    <name evidence="4" type="ORF">N0K08_11055</name>
</gene>
<feature type="domain" description="Ketoreductase" evidence="3">
    <location>
        <begin position="7"/>
        <end position="191"/>
    </location>
</feature>
<evidence type="ECO:0000259" key="3">
    <source>
        <dbReference type="SMART" id="SM00822"/>
    </source>
</evidence>
<keyword evidence="5" id="KW-1185">Reference proteome</keyword>
<dbReference type="RefSeq" id="WP_261500370.1">
    <property type="nucleotide sequence ID" value="NZ_JAODYH010000004.1"/>
</dbReference>
<dbReference type="PRINTS" id="PR00080">
    <property type="entry name" value="SDRFAMILY"/>
</dbReference>
<sequence length="255" mass="26755">MNASSPRIALVTGASRGLGRSEALHLARQGVHLIITYKDNAAQAQEVVREIEALGSRGVALRLDVADSKSFAAFAQSVKSALADTWQRAQFDYLVNNAGVGTMAPFAETTEEQFDLLANIHLKGTFFLTQKLLPLIRDGGRIVNTSSGLARFSLPGYAAYAVMKGGIEVLTRYLAKELGPRGISVNTIAPGAIETDFGGGAARDNAQVNAHISGLTAQGRVGLPDDVGGAVAALLAEGNHWVTGQRIEVSGGMVL</sequence>
<dbReference type="InterPro" id="IPR002347">
    <property type="entry name" value="SDR_fam"/>
</dbReference>
<accession>A0ABT2PMX2</accession>
<comment type="caution">
    <text evidence="4">The sequence shown here is derived from an EMBL/GenBank/DDBJ whole genome shotgun (WGS) entry which is preliminary data.</text>
</comment>
<dbReference type="Proteomes" id="UP001525968">
    <property type="component" value="Unassembled WGS sequence"/>
</dbReference>
<evidence type="ECO:0000256" key="2">
    <source>
        <dbReference type="ARBA" id="ARBA00023002"/>
    </source>
</evidence>
<dbReference type="InterPro" id="IPR036291">
    <property type="entry name" value="NAD(P)-bd_dom_sf"/>
</dbReference>
<dbReference type="EMBL" id="JAODYH010000004">
    <property type="protein sequence ID" value="MCT9811174.1"/>
    <property type="molecule type" value="Genomic_DNA"/>
</dbReference>
<dbReference type="PRINTS" id="PR00081">
    <property type="entry name" value="GDHRDH"/>
</dbReference>
<dbReference type="SUPFAM" id="SSF51735">
    <property type="entry name" value="NAD(P)-binding Rossmann-fold domains"/>
    <property type="match status" value="1"/>
</dbReference>
<evidence type="ECO:0000313" key="4">
    <source>
        <dbReference type="EMBL" id="MCT9811174.1"/>
    </source>
</evidence>
<dbReference type="PANTHER" id="PTHR43639:SF1">
    <property type="entry name" value="SHORT-CHAIN DEHYDROGENASE_REDUCTASE FAMILY PROTEIN"/>
    <property type="match status" value="1"/>
</dbReference>
<dbReference type="PANTHER" id="PTHR43639">
    <property type="entry name" value="OXIDOREDUCTASE, SHORT-CHAIN DEHYDROGENASE/REDUCTASE FAMILY (AFU_ORTHOLOGUE AFUA_5G02870)"/>
    <property type="match status" value="1"/>
</dbReference>
<evidence type="ECO:0000313" key="5">
    <source>
        <dbReference type="Proteomes" id="UP001525968"/>
    </source>
</evidence>
<organism evidence="4 5">
    <name type="scientific">Acidovorax bellezanensis</name>
    <dbReference type="NCBI Taxonomy" id="2976702"/>
    <lineage>
        <taxon>Bacteria</taxon>
        <taxon>Pseudomonadati</taxon>
        <taxon>Pseudomonadota</taxon>
        <taxon>Betaproteobacteria</taxon>
        <taxon>Burkholderiales</taxon>
        <taxon>Comamonadaceae</taxon>
        <taxon>Acidovorax</taxon>
    </lineage>
</organism>
<reference evidence="4 5" key="1">
    <citation type="submission" date="2022-09" db="EMBL/GenBank/DDBJ databases">
        <title>Draft genome of isolate Be4.</title>
        <authorList>
            <person name="Sanchez-Castro I."/>
            <person name="Martinez-Rodriguez P."/>
            <person name="Descostes M."/>
            <person name="Merroun M."/>
        </authorList>
    </citation>
    <scope>NUCLEOTIDE SEQUENCE [LARGE SCALE GENOMIC DNA]</scope>
    <source>
        <strain evidence="4 5">Be4</strain>
    </source>
</reference>
<proteinExistence type="inferred from homology"/>
<dbReference type="Gene3D" id="3.40.50.720">
    <property type="entry name" value="NAD(P)-binding Rossmann-like Domain"/>
    <property type="match status" value="1"/>
</dbReference>
<dbReference type="InterPro" id="IPR057326">
    <property type="entry name" value="KR_dom"/>
</dbReference>
<dbReference type="SMART" id="SM00822">
    <property type="entry name" value="PKS_KR"/>
    <property type="match status" value="1"/>
</dbReference>
<comment type="similarity">
    <text evidence="1">Belongs to the short-chain dehydrogenases/reductases (SDR) family.</text>
</comment>
<keyword evidence="2" id="KW-0560">Oxidoreductase</keyword>
<evidence type="ECO:0000256" key="1">
    <source>
        <dbReference type="ARBA" id="ARBA00006484"/>
    </source>
</evidence>
<protein>
    <submittedName>
        <fullName evidence="4">SDR family oxidoreductase</fullName>
    </submittedName>
</protein>
<name>A0ABT2PMX2_9BURK</name>
<dbReference type="Pfam" id="PF13561">
    <property type="entry name" value="adh_short_C2"/>
    <property type="match status" value="1"/>
</dbReference>